<accession>A0A382YT41</accession>
<protein>
    <submittedName>
        <fullName evidence="2">Uncharacterized protein</fullName>
    </submittedName>
</protein>
<feature type="non-terminal residue" evidence="2">
    <location>
        <position position="1"/>
    </location>
</feature>
<reference evidence="2" key="1">
    <citation type="submission" date="2018-05" db="EMBL/GenBank/DDBJ databases">
        <authorList>
            <person name="Lanie J.A."/>
            <person name="Ng W.-L."/>
            <person name="Kazmierczak K.M."/>
            <person name="Andrzejewski T.M."/>
            <person name="Davidsen T.M."/>
            <person name="Wayne K.J."/>
            <person name="Tettelin H."/>
            <person name="Glass J.I."/>
            <person name="Rusch D."/>
            <person name="Podicherti R."/>
            <person name="Tsui H.-C.T."/>
            <person name="Winkler M.E."/>
        </authorList>
    </citation>
    <scope>NUCLEOTIDE SEQUENCE</scope>
</reference>
<proteinExistence type="predicted"/>
<sequence length="38" mass="4345">TKGLLNEVLRHQKRLAAQKEEKNGEELAPPESKEEEKS</sequence>
<organism evidence="2">
    <name type="scientific">marine metagenome</name>
    <dbReference type="NCBI Taxonomy" id="408172"/>
    <lineage>
        <taxon>unclassified sequences</taxon>
        <taxon>metagenomes</taxon>
        <taxon>ecological metagenomes</taxon>
    </lineage>
</organism>
<name>A0A382YT41_9ZZZZ</name>
<evidence type="ECO:0000313" key="2">
    <source>
        <dbReference type="EMBL" id="SVD85698.1"/>
    </source>
</evidence>
<feature type="region of interest" description="Disordered" evidence="1">
    <location>
        <begin position="14"/>
        <end position="38"/>
    </location>
</feature>
<dbReference type="EMBL" id="UINC01177849">
    <property type="protein sequence ID" value="SVD85698.1"/>
    <property type="molecule type" value="Genomic_DNA"/>
</dbReference>
<feature type="compositionally biased region" description="Basic and acidic residues" evidence="1">
    <location>
        <begin position="17"/>
        <end position="38"/>
    </location>
</feature>
<dbReference type="AlphaFoldDB" id="A0A382YT41"/>
<evidence type="ECO:0000256" key="1">
    <source>
        <dbReference type="SAM" id="MobiDB-lite"/>
    </source>
</evidence>
<gene>
    <name evidence="2" type="ORF">METZ01_LOCUS438552</name>
</gene>